<organism evidence="2 3">
    <name type="scientific">Geosporobacter ferrireducens</name>
    <dbReference type="NCBI Taxonomy" id="1424294"/>
    <lineage>
        <taxon>Bacteria</taxon>
        <taxon>Bacillati</taxon>
        <taxon>Bacillota</taxon>
        <taxon>Clostridia</taxon>
        <taxon>Peptostreptococcales</taxon>
        <taxon>Thermotaleaceae</taxon>
        <taxon>Geosporobacter</taxon>
    </lineage>
</organism>
<dbReference type="RefSeq" id="WP_069973692.1">
    <property type="nucleotide sequence ID" value="NZ_CP017269.1"/>
</dbReference>
<dbReference type="SUPFAM" id="SSF53448">
    <property type="entry name" value="Nucleotide-diphospho-sugar transferases"/>
    <property type="match status" value="1"/>
</dbReference>
<dbReference type="KEGG" id="gfe:Gferi_00205"/>
<name>A0A1D8GB64_9FIRM</name>
<feature type="domain" description="Glycosyltransferase 2-like" evidence="1">
    <location>
        <begin position="6"/>
        <end position="159"/>
    </location>
</feature>
<dbReference type="STRING" id="1424294.Gferi_00205"/>
<gene>
    <name evidence="2" type="ORF">Gferi_00205</name>
</gene>
<evidence type="ECO:0000313" key="3">
    <source>
        <dbReference type="Proteomes" id="UP000095743"/>
    </source>
</evidence>
<dbReference type="Gene3D" id="3.90.550.10">
    <property type="entry name" value="Spore Coat Polysaccharide Biosynthesis Protein SpsA, Chain A"/>
    <property type="match status" value="1"/>
</dbReference>
<dbReference type="AlphaFoldDB" id="A0A1D8GB64"/>
<dbReference type="OrthoDB" id="9810303at2"/>
<dbReference type="InterPro" id="IPR029044">
    <property type="entry name" value="Nucleotide-diphossugar_trans"/>
</dbReference>
<sequence>MTKRITVILPAYNEEDRVSATIAGLHKSNYVNRILVIDDGSKDQTSKAAETAGAEVYRMPVNAGKGYAMQQGVMKTVHDSDIIVFLDADIGESASEIDKLIEPIFLGRADVTIARFPAAKKKGGFGLVKNLAKYGVQFYTGKTITTSLSGQRAFNAEVLKSFGNIPVDYGVEVGMTIDLLRMGYQIQEVDVNMTHRETGRDLKGFIHRGKQFYQILATLIRKSKGVMR</sequence>
<dbReference type="Proteomes" id="UP000095743">
    <property type="component" value="Chromosome"/>
</dbReference>
<dbReference type="InterPro" id="IPR001173">
    <property type="entry name" value="Glyco_trans_2-like"/>
</dbReference>
<proteinExistence type="predicted"/>
<accession>A0A1D8GB64</accession>
<dbReference type="GO" id="GO:0016740">
    <property type="term" value="F:transferase activity"/>
    <property type="evidence" value="ECO:0007669"/>
    <property type="project" value="UniProtKB-KW"/>
</dbReference>
<dbReference type="EMBL" id="CP017269">
    <property type="protein sequence ID" value="AOT68138.1"/>
    <property type="molecule type" value="Genomic_DNA"/>
</dbReference>
<dbReference type="PANTHER" id="PTHR48090">
    <property type="entry name" value="UNDECAPRENYL-PHOSPHATE 4-DEOXY-4-FORMAMIDO-L-ARABINOSE TRANSFERASE-RELATED"/>
    <property type="match status" value="1"/>
</dbReference>
<evidence type="ECO:0000313" key="2">
    <source>
        <dbReference type="EMBL" id="AOT68138.1"/>
    </source>
</evidence>
<reference evidence="2 3" key="1">
    <citation type="submission" date="2016-09" db="EMBL/GenBank/DDBJ databases">
        <title>Genomic analysis reveals versatility of anaerobic energy metabolism of Geosporobacter ferrireducens IRF9 of phylum Firmicutes.</title>
        <authorList>
            <person name="Kim S.-J."/>
        </authorList>
    </citation>
    <scope>NUCLEOTIDE SEQUENCE [LARGE SCALE GENOMIC DNA]</scope>
    <source>
        <strain evidence="2 3">IRF9</strain>
    </source>
</reference>
<evidence type="ECO:0000259" key="1">
    <source>
        <dbReference type="Pfam" id="PF00535"/>
    </source>
</evidence>
<keyword evidence="2" id="KW-0808">Transferase</keyword>
<dbReference type="PANTHER" id="PTHR48090:SF7">
    <property type="entry name" value="RFBJ PROTEIN"/>
    <property type="match status" value="1"/>
</dbReference>
<protein>
    <submittedName>
        <fullName evidence="2">Glycosyl transferase</fullName>
    </submittedName>
</protein>
<dbReference type="Pfam" id="PF00535">
    <property type="entry name" value="Glycos_transf_2"/>
    <property type="match status" value="1"/>
</dbReference>
<dbReference type="InterPro" id="IPR050256">
    <property type="entry name" value="Glycosyltransferase_2"/>
</dbReference>
<dbReference type="CDD" id="cd04179">
    <property type="entry name" value="DPM_DPG-synthase_like"/>
    <property type="match status" value="1"/>
</dbReference>
<keyword evidence="3" id="KW-1185">Reference proteome</keyword>